<keyword evidence="1" id="KW-0812">Transmembrane</keyword>
<dbReference type="AlphaFoldDB" id="A0A2X0KD54"/>
<evidence type="ECO:0000256" key="1">
    <source>
        <dbReference type="SAM" id="Phobius"/>
    </source>
</evidence>
<organism evidence="2 3">
    <name type="scientific">Streptacidiphilus pinicola</name>
    <dbReference type="NCBI Taxonomy" id="2219663"/>
    <lineage>
        <taxon>Bacteria</taxon>
        <taxon>Bacillati</taxon>
        <taxon>Actinomycetota</taxon>
        <taxon>Actinomycetes</taxon>
        <taxon>Kitasatosporales</taxon>
        <taxon>Streptomycetaceae</taxon>
        <taxon>Streptacidiphilus</taxon>
    </lineage>
</organism>
<reference evidence="2 3" key="1">
    <citation type="submission" date="2018-06" db="EMBL/GenBank/DDBJ databases">
        <title>Streptacidiphilus pinicola sp. nov., isolated from pine grove soil.</title>
        <authorList>
            <person name="Roh S.G."/>
            <person name="Park S."/>
            <person name="Kim M.-K."/>
            <person name="Yun B.-R."/>
            <person name="Park J."/>
            <person name="Kim M.J."/>
            <person name="Kim Y.S."/>
            <person name="Kim S.B."/>
        </authorList>
    </citation>
    <scope>NUCLEOTIDE SEQUENCE [LARGE SCALE GENOMIC DNA]</scope>
    <source>
        <strain evidence="2 3">MMS16-CNU450</strain>
    </source>
</reference>
<protein>
    <recommendedName>
        <fullName evidence="4">ABC transporter permease</fullName>
    </recommendedName>
</protein>
<proteinExistence type="predicted"/>
<feature type="transmembrane region" description="Helical" evidence="1">
    <location>
        <begin position="175"/>
        <end position="193"/>
    </location>
</feature>
<evidence type="ECO:0000313" key="3">
    <source>
        <dbReference type="Proteomes" id="UP000248889"/>
    </source>
</evidence>
<feature type="transmembrane region" description="Helical" evidence="1">
    <location>
        <begin position="152"/>
        <end position="170"/>
    </location>
</feature>
<dbReference type="Proteomes" id="UP000248889">
    <property type="component" value="Unassembled WGS sequence"/>
</dbReference>
<dbReference type="EMBL" id="QKYN01000014">
    <property type="protein sequence ID" value="RAG86995.1"/>
    <property type="molecule type" value="Genomic_DNA"/>
</dbReference>
<keyword evidence="1" id="KW-1133">Transmembrane helix</keyword>
<sequence length="289" mass="31189">MGLLVVAALVIAGVSLLLYERHQLELAHARWIALRCDSGGDTGPACTNADNAAFDIRGQWSNLALAILALPGLVGAVLAAQPLAADLERGRHLLLWSQSVSPRRWLSHRLALPAVVLLVLSTVLSVAVRWAAYWSHPQPEWNETYGSHDLVPVYPVLTLAALALGASVGLTLRRVIPALGVTLFLYGVLVFVIEQVRPYLMPLHFMVLSDGSGPPQGAWVESIGVVLNGKPVSFSQCWNGGCGGHVPTWVRFHPPSEFSPMLWIETGILAALTAVLLVLAYRRLAALTR</sequence>
<feature type="transmembrane region" description="Helical" evidence="1">
    <location>
        <begin position="63"/>
        <end position="84"/>
    </location>
</feature>
<feature type="transmembrane region" description="Helical" evidence="1">
    <location>
        <begin position="110"/>
        <end position="132"/>
    </location>
</feature>
<evidence type="ECO:0008006" key="4">
    <source>
        <dbReference type="Google" id="ProtNLM"/>
    </source>
</evidence>
<accession>A0A2X0KD54</accession>
<gene>
    <name evidence="2" type="ORF">DN069_03260</name>
</gene>
<keyword evidence="1" id="KW-0472">Membrane</keyword>
<comment type="caution">
    <text evidence="2">The sequence shown here is derived from an EMBL/GenBank/DDBJ whole genome shotgun (WGS) entry which is preliminary data.</text>
</comment>
<name>A0A2X0KD54_9ACTN</name>
<evidence type="ECO:0000313" key="2">
    <source>
        <dbReference type="EMBL" id="RAG86995.1"/>
    </source>
</evidence>
<keyword evidence="3" id="KW-1185">Reference proteome</keyword>
<feature type="transmembrane region" description="Helical" evidence="1">
    <location>
        <begin position="261"/>
        <end position="281"/>
    </location>
</feature>